<dbReference type="InterPro" id="IPR007387">
    <property type="entry name" value="TRAP_DctQ"/>
</dbReference>
<keyword evidence="4 9" id="KW-0997">Cell inner membrane</keyword>
<feature type="domain" description="Tripartite ATP-independent periplasmic transporters DctQ component" evidence="10">
    <location>
        <begin position="27"/>
        <end position="155"/>
    </location>
</feature>
<name>A0A506U464_9HYPH</name>
<sequence length="164" mass="17650">MNPLGKISAGLAQLERWASRILVVGFVGLIVANVGMRYIVGRPIIYAEELAAILLVWLAFIATSISIHTSAQIGVTLLVDSFSAPYRKLVDLVVWVLIAAMLAILLKAGIAWVRSPVVAFEQVITTGWPKAPFFTIFPIFCASALIHASAHVVRAAGALREKTA</sequence>
<dbReference type="AlphaFoldDB" id="A0A506U464"/>
<protein>
    <recommendedName>
        <fullName evidence="9">TRAP transporter small permease protein</fullName>
    </recommendedName>
</protein>
<keyword evidence="6 9" id="KW-1133">Transmembrane helix</keyword>
<organism evidence="11 12">
    <name type="scientific">Martelella alba</name>
    <dbReference type="NCBI Taxonomy" id="2590451"/>
    <lineage>
        <taxon>Bacteria</taxon>
        <taxon>Pseudomonadati</taxon>
        <taxon>Pseudomonadota</taxon>
        <taxon>Alphaproteobacteria</taxon>
        <taxon>Hyphomicrobiales</taxon>
        <taxon>Aurantimonadaceae</taxon>
        <taxon>Martelella</taxon>
    </lineage>
</organism>
<evidence type="ECO:0000313" key="11">
    <source>
        <dbReference type="EMBL" id="TPW29142.1"/>
    </source>
</evidence>
<evidence type="ECO:0000256" key="7">
    <source>
        <dbReference type="ARBA" id="ARBA00023136"/>
    </source>
</evidence>
<dbReference type="EMBL" id="VHLG01000010">
    <property type="protein sequence ID" value="TPW29142.1"/>
    <property type="molecule type" value="Genomic_DNA"/>
</dbReference>
<proteinExistence type="inferred from homology"/>
<feature type="transmembrane region" description="Helical" evidence="9">
    <location>
        <begin position="21"/>
        <end position="40"/>
    </location>
</feature>
<gene>
    <name evidence="11" type="ORF">FJU08_14925</name>
</gene>
<dbReference type="InterPro" id="IPR055348">
    <property type="entry name" value="DctQ"/>
</dbReference>
<dbReference type="GO" id="GO:0015740">
    <property type="term" value="P:C4-dicarboxylate transport"/>
    <property type="evidence" value="ECO:0007669"/>
    <property type="project" value="TreeGrafter"/>
</dbReference>
<dbReference type="GO" id="GO:0022857">
    <property type="term" value="F:transmembrane transporter activity"/>
    <property type="evidence" value="ECO:0007669"/>
    <property type="project" value="UniProtKB-UniRule"/>
</dbReference>
<dbReference type="PANTHER" id="PTHR35011:SF2">
    <property type="entry name" value="2,3-DIKETO-L-GULONATE TRAP TRANSPORTER SMALL PERMEASE PROTEIN YIAM"/>
    <property type="match status" value="1"/>
</dbReference>
<accession>A0A506U464</accession>
<feature type="transmembrane region" description="Helical" evidence="9">
    <location>
        <begin position="52"/>
        <end position="80"/>
    </location>
</feature>
<evidence type="ECO:0000256" key="4">
    <source>
        <dbReference type="ARBA" id="ARBA00022519"/>
    </source>
</evidence>
<dbReference type="GO" id="GO:0005886">
    <property type="term" value="C:plasma membrane"/>
    <property type="evidence" value="ECO:0007669"/>
    <property type="project" value="UniProtKB-SubCell"/>
</dbReference>
<keyword evidence="2 9" id="KW-0813">Transport</keyword>
<keyword evidence="3" id="KW-1003">Cell membrane</keyword>
<evidence type="ECO:0000313" key="12">
    <source>
        <dbReference type="Proteomes" id="UP000318801"/>
    </source>
</evidence>
<comment type="function">
    <text evidence="9">Part of the tripartite ATP-independent periplasmic (TRAP) transport system.</text>
</comment>
<dbReference type="OrthoDB" id="7847241at2"/>
<evidence type="ECO:0000256" key="5">
    <source>
        <dbReference type="ARBA" id="ARBA00022692"/>
    </source>
</evidence>
<evidence type="ECO:0000256" key="3">
    <source>
        <dbReference type="ARBA" id="ARBA00022475"/>
    </source>
</evidence>
<dbReference type="RefSeq" id="WP_141149817.1">
    <property type="nucleotide sequence ID" value="NZ_VHLG01000010.1"/>
</dbReference>
<feature type="transmembrane region" description="Helical" evidence="9">
    <location>
        <begin position="133"/>
        <end position="153"/>
    </location>
</feature>
<comment type="similarity">
    <text evidence="8 9">Belongs to the TRAP transporter small permease family.</text>
</comment>
<comment type="subcellular location">
    <subcellularLocation>
        <location evidence="1 9">Cell inner membrane</location>
        <topology evidence="1 9">Multi-pass membrane protein</topology>
    </subcellularLocation>
</comment>
<evidence type="ECO:0000256" key="1">
    <source>
        <dbReference type="ARBA" id="ARBA00004429"/>
    </source>
</evidence>
<feature type="transmembrane region" description="Helical" evidence="9">
    <location>
        <begin position="92"/>
        <end position="113"/>
    </location>
</feature>
<dbReference type="Proteomes" id="UP000318801">
    <property type="component" value="Unassembled WGS sequence"/>
</dbReference>
<dbReference type="PANTHER" id="PTHR35011">
    <property type="entry name" value="2,3-DIKETO-L-GULONATE TRAP TRANSPORTER SMALL PERMEASE PROTEIN YIAM"/>
    <property type="match status" value="1"/>
</dbReference>
<comment type="subunit">
    <text evidence="9">The complex comprises the extracytoplasmic solute receptor protein and the two transmembrane proteins.</text>
</comment>
<evidence type="ECO:0000256" key="2">
    <source>
        <dbReference type="ARBA" id="ARBA00022448"/>
    </source>
</evidence>
<keyword evidence="12" id="KW-1185">Reference proteome</keyword>
<evidence type="ECO:0000256" key="8">
    <source>
        <dbReference type="ARBA" id="ARBA00038436"/>
    </source>
</evidence>
<keyword evidence="5 9" id="KW-0812">Transmembrane</keyword>
<evidence type="ECO:0000256" key="6">
    <source>
        <dbReference type="ARBA" id="ARBA00022989"/>
    </source>
</evidence>
<comment type="caution">
    <text evidence="11">The sequence shown here is derived from an EMBL/GenBank/DDBJ whole genome shotgun (WGS) entry which is preliminary data.</text>
</comment>
<evidence type="ECO:0000256" key="9">
    <source>
        <dbReference type="RuleBase" id="RU369079"/>
    </source>
</evidence>
<dbReference type="Pfam" id="PF04290">
    <property type="entry name" value="DctQ"/>
    <property type="match status" value="1"/>
</dbReference>
<evidence type="ECO:0000259" key="10">
    <source>
        <dbReference type="Pfam" id="PF04290"/>
    </source>
</evidence>
<reference evidence="11 12" key="1">
    <citation type="submission" date="2019-06" db="EMBL/GenBank/DDBJ databases">
        <authorList>
            <person name="Li M."/>
        </authorList>
    </citation>
    <scope>NUCLEOTIDE SEQUENCE [LARGE SCALE GENOMIC DNA]</scope>
    <source>
        <strain evidence="11 12">BGMRC2036</strain>
    </source>
</reference>
<keyword evidence="7 9" id="KW-0472">Membrane</keyword>